<sequence length="263" mass="29719">MVIDGKHLTFGGTHSAELDPPGPDFDLGKEWDALLNPSWEVGPASTPYQPDAIIQIKHKPAPAPKSGLAVVQARPDWAWDITGKWILTPHRNDRSFRSSIGVPKDTQLTMSIFLANNPRHTKIRRQYWAIFKFGDGIEGCMRFCMPNDEGSKWTAKEFDEACMLDDDDWVGPSPQGSPKMGYRWRVKNCDTGYQPRWYISEFQHESVEFEMGDDGKLSFTAIMTVGFSPRILHGVKTGELEPRKSNAATVKTAWNSYTDIREP</sequence>
<name>A0A2J6SAL6_HYAVF</name>
<dbReference type="AlphaFoldDB" id="A0A2J6SAL6"/>
<evidence type="ECO:0000313" key="1">
    <source>
        <dbReference type="EMBL" id="PMD47814.1"/>
    </source>
</evidence>
<keyword evidence="2" id="KW-1185">Reference proteome</keyword>
<organism evidence="1 2">
    <name type="scientific">Hyaloscypha variabilis (strain UAMH 11265 / GT02V1 / F)</name>
    <name type="common">Meliniomyces variabilis</name>
    <dbReference type="NCBI Taxonomy" id="1149755"/>
    <lineage>
        <taxon>Eukaryota</taxon>
        <taxon>Fungi</taxon>
        <taxon>Dikarya</taxon>
        <taxon>Ascomycota</taxon>
        <taxon>Pezizomycotina</taxon>
        <taxon>Leotiomycetes</taxon>
        <taxon>Helotiales</taxon>
        <taxon>Hyaloscyphaceae</taxon>
        <taxon>Hyaloscypha</taxon>
        <taxon>Hyaloscypha variabilis</taxon>
    </lineage>
</organism>
<dbReference type="EMBL" id="KZ613938">
    <property type="protein sequence ID" value="PMD47814.1"/>
    <property type="molecule type" value="Genomic_DNA"/>
</dbReference>
<accession>A0A2J6SAL6</accession>
<dbReference type="Proteomes" id="UP000235786">
    <property type="component" value="Unassembled WGS sequence"/>
</dbReference>
<evidence type="ECO:0000313" key="2">
    <source>
        <dbReference type="Proteomes" id="UP000235786"/>
    </source>
</evidence>
<reference evidence="1 2" key="1">
    <citation type="submission" date="2016-04" db="EMBL/GenBank/DDBJ databases">
        <title>A degradative enzymes factory behind the ericoid mycorrhizal symbiosis.</title>
        <authorList>
            <consortium name="DOE Joint Genome Institute"/>
            <person name="Martino E."/>
            <person name="Morin E."/>
            <person name="Grelet G."/>
            <person name="Kuo A."/>
            <person name="Kohler A."/>
            <person name="Daghino S."/>
            <person name="Barry K."/>
            <person name="Choi C."/>
            <person name="Cichocki N."/>
            <person name="Clum A."/>
            <person name="Copeland A."/>
            <person name="Hainaut M."/>
            <person name="Haridas S."/>
            <person name="Labutti K."/>
            <person name="Lindquist E."/>
            <person name="Lipzen A."/>
            <person name="Khouja H.-R."/>
            <person name="Murat C."/>
            <person name="Ohm R."/>
            <person name="Olson A."/>
            <person name="Spatafora J."/>
            <person name="Veneault-Fourrey C."/>
            <person name="Henrissat B."/>
            <person name="Grigoriev I."/>
            <person name="Martin F."/>
            <person name="Perotto S."/>
        </authorList>
    </citation>
    <scope>NUCLEOTIDE SEQUENCE [LARGE SCALE GENOMIC DNA]</scope>
    <source>
        <strain evidence="1 2">F</strain>
    </source>
</reference>
<protein>
    <submittedName>
        <fullName evidence="1">Uncharacterized protein</fullName>
    </submittedName>
</protein>
<dbReference type="OrthoDB" id="3522589at2759"/>
<gene>
    <name evidence="1" type="ORF">L207DRAFT_164350</name>
</gene>
<proteinExistence type="predicted"/>